<accession>A0ABS8ASC3</accession>
<sequence length="578" mass="58936">MRHFLLSLGLVSMLGISAAHAQTPAWQWGAQSVNPTPTNETEARSYAIATDAAGNSYMGLGLQARNGVSAVRNFGTTSLTSTDISGVVAKLNAAGQWQWATAVSALDANGSTIVFVSNVVASPAGDVFVTGSVDEDATSIRVGTVTLNLTGSNLEQRTFVARLNSSGQCTWLIAINDVDAGDMALNPVNGELVLTGDYRGAATIGTTTLPAPVGTNDSGLFVARLSQAGQWTSALSVRTSGTGDVSGEELSVGPQGQVAVAVVVENGSATLGSTTINASTADKTAVAQLTPAGQWQWAVQSSSSSTSLSVNGLEYDASGNLWVLNTNNAGSQLGTITLPTGTIGFIGRLSPAGAWNLAGSITSQGGSFPGGSKLAVDELGNPVIAGLLEGTTNPTTSYSFGTRTLSFTERGSYVARFNTAGQWQYAIKPPTATSNINSSNTYSFNSIALDRAGNLLTLGNIFSSTVTFGTTVLTGSYRDIFVAKLANAGATLGVRQAAGAQPLALYPNPVTAGAAATLRLAAPASAAQPITLRNTLGQIVRESGVAAGRQEATVATEGLAPGVYLLETGLSRAQVVIQ</sequence>
<keyword evidence="3" id="KW-1185">Reference proteome</keyword>
<name>A0ABS8ASC3_9BACT</name>
<comment type="caution">
    <text evidence="2">The sequence shown here is derived from an EMBL/GenBank/DDBJ whole genome shotgun (WGS) entry which is preliminary data.</text>
</comment>
<feature type="chain" id="PRO_5047488645" evidence="1">
    <location>
        <begin position="22"/>
        <end position="578"/>
    </location>
</feature>
<keyword evidence="1" id="KW-0732">Signal</keyword>
<dbReference type="RefSeq" id="WP_226176635.1">
    <property type="nucleotide sequence ID" value="NZ_JAJADR010000003.1"/>
</dbReference>
<proteinExistence type="predicted"/>
<evidence type="ECO:0000313" key="2">
    <source>
        <dbReference type="EMBL" id="MCB2409117.1"/>
    </source>
</evidence>
<feature type="signal peptide" evidence="1">
    <location>
        <begin position="1"/>
        <end position="21"/>
    </location>
</feature>
<evidence type="ECO:0000313" key="3">
    <source>
        <dbReference type="Proteomes" id="UP001165296"/>
    </source>
</evidence>
<organism evidence="2 3">
    <name type="scientific">Hymenobacter lucidus</name>
    <dbReference type="NCBI Taxonomy" id="2880930"/>
    <lineage>
        <taxon>Bacteria</taxon>
        <taxon>Pseudomonadati</taxon>
        <taxon>Bacteroidota</taxon>
        <taxon>Cytophagia</taxon>
        <taxon>Cytophagales</taxon>
        <taxon>Hymenobacteraceae</taxon>
        <taxon>Hymenobacter</taxon>
    </lineage>
</organism>
<protein>
    <submittedName>
        <fullName evidence="2">T9SS type A sorting domain-containing protein</fullName>
    </submittedName>
</protein>
<reference evidence="2" key="1">
    <citation type="submission" date="2021-10" db="EMBL/GenBank/DDBJ databases">
        <authorList>
            <person name="Dean J.D."/>
            <person name="Kim M.K."/>
            <person name="Newey C.N."/>
            <person name="Stoker T.S."/>
            <person name="Thompson D.W."/>
            <person name="Grose J.H."/>
        </authorList>
    </citation>
    <scope>NUCLEOTIDE SEQUENCE</scope>
    <source>
        <strain evidence="2">BT178</strain>
    </source>
</reference>
<gene>
    <name evidence="2" type="ORF">LGH74_14090</name>
</gene>
<dbReference type="Proteomes" id="UP001165296">
    <property type="component" value="Unassembled WGS sequence"/>
</dbReference>
<dbReference type="EMBL" id="JAJADR010000003">
    <property type="protein sequence ID" value="MCB2409117.1"/>
    <property type="molecule type" value="Genomic_DNA"/>
</dbReference>
<evidence type="ECO:0000256" key="1">
    <source>
        <dbReference type="SAM" id="SignalP"/>
    </source>
</evidence>